<dbReference type="Proteomes" id="UP000192418">
    <property type="component" value="Unassembled WGS sequence"/>
</dbReference>
<dbReference type="STRING" id="1121400.SAMN02746065_11022"/>
<protein>
    <recommendedName>
        <fullName evidence="3">PIN domain-containing protein</fullName>
    </recommendedName>
</protein>
<reference evidence="1 2" key="1">
    <citation type="submission" date="2017-04" db="EMBL/GenBank/DDBJ databases">
        <authorList>
            <person name="Afonso C.L."/>
            <person name="Miller P.J."/>
            <person name="Scott M.A."/>
            <person name="Spackman E."/>
            <person name="Goraichik I."/>
            <person name="Dimitrov K.M."/>
            <person name="Suarez D.L."/>
            <person name="Swayne D.E."/>
        </authorList>
    </citation>
    <scope>NUCLEOTIDE SEQUENCE [LARGE SCALE GENOMIC DNA]</scope>
    <source>
        <strain evidence="1 2">DSM 3385</strain>
    </source>
</reference>
<evidence type="ECO:0008006" key="3">
    <source>
        <dbReference type="Google" id="ProtNLM"/>
    </source>
</evidence>
<dbReference type="EMBL" id="FWXY01000010">
    <property type="protein sequence ID" value="SMC78227.1"/>
    <property type="molecule type" value="Genomic_DNA"/>
</dbReference>
<dbReference type="AlphaFoldDB" id="A0A1W2BZ05"/>
<dbReference type="RefSeq" id="WP_084069178.1">
    <property type="nucleotide sequence ID" value="NZ_FWXY01000010.1"/>
</dbReference>
<accession>A0A1W2BZ05</accession>
<keyword evidence="2" id="KW-1185">Reference proteome</keyword>
<evidence type="ECO:0000313" key="2">
    <source>
        <dbReference type="Proteomes" id="UP000192418"/>
    </source>
</evidence>
<evidence type="ECO:0000313" key="1">
    <source>
        <dbReference type="EMBL" id="SMC78227.1"/>
    </source>
</evidence>
<dbReference type="SUPFAM" id="SSF88723">
    <property type="entry name" value="PIN domain-like"/>
    <property type="match status" value="1"/>
</dbReference>
<dbReference type="InterPro" id="IPR021799">
    <property type="entry name" value="PIN-like_prokaryotic"/>
</dbReference>
<dbReference type="InterPro" id="IPR029060">
    <property type="entry name" value="PIN-like_dom_sf"/>
</dbReference>
<sequence length="164" mass="18899">MIVLVNDANIFIDLLKIDLIDLFFKLPCEFHVTDLVLAEIHEANVAKLVVYIDDGTLHKKTFTFEELMQIQSLESKYKALSVPDCSCLFQAKILSGRLLTGDAPLRKYASKDKIPVHGILWIFDQLLEHNIITPHHAHDKLTDLINRNARLPKAECRKRLNKWK</sequence>
<dbReference type="Pfam" id="PF11848">
    <property type="entry name" value="DUF3368"/>
    <property type="match status" value="1"/>
</dbReference>
<organism evidence="1 2">
    <name type="scientific">Desulfocicer vacuolatum DSM 3385</name>
    <dbReference type="NCBI Taxonomy" id="1121400"/>
    <lineage>
        <taxon>Bacteria</taxon>
        <taxon>Pseudomonadati</taxon>
        <taxon>Thermodesulfobacteriota</taxon>
        <taxon>Desulfobacteria</taxon>
        <taxon>Desulfobacterales</taxon>
        <taxon>Desulfobacteraceae</taxon>
        <taxon>Desulfocicer</taxon>
    </lineage>
</organism>
<name>A0A1W2BZ05_9BACT</name>
<gene>
    <name evidence="1" type="ORF">SAMN02746065_11022</name>
</gene>
<proteinExistence type="predicted"/>
<dbReference type="OrthoDB" id="5405314at2"/>
<dbReference type="Gene3D" id="3.40.50.1010">
    <property type="entry name" value="5'-nuclease"/>
    <property type="match status" value="1"/>
</dbReference>